<sequence length="196" mass="21976">MKTFANGLATICAAFILSQPIQAQVSKLPRFEVSNIEWESPDRARMDWVLANDTGEAFCNLMSVGPLDPNPANRLWALTIAKNPEGTWWGFPPHWLLYHAPEDPPFQFEVQRFPPGTTINASSFVYPDHFSSDGAERFAVEIILFRCSDSDALNLPTPLRRSDWMGDPPQPKALYSDGLIYLRSTLSDLLPPPADK</sequence>
<comment type="caution">
    <text evidence="2">The sequence shown here is derived from an EMBL/GenBank/DDBJ whole genome shotgun (WGS) entry which is preliminary data.</text>
</comment>
<keyword evidence="1" id="KW-0732">Signal</keyword>
<dbReference type="Proteomes" id="UP000295673">
    <property type="component" value="Unassembled WGS sequence"/>
</dbReference>
<gene>
    <name evidence="2" type="ORF">BXY66_2052</name>
</gene>
<organism evidence="2 3">
    <name type="scientific">Shimia isoporae</name>
    <dbReference type="NCBI Taxonomy" id="647720"/>
    <lineage>
        <taxon>Bacteria</taxon>
        <taxon>Pseudomonadati</taxon>
        <taxon>Pseudomonadota</taxon>
        <taxon>Alphaproteobacteria</taxon>
        <taxon>Rhodobacterales</taxon>
        <taxon>Roseobacteraceae</taxon>
    </lineage>
</organism>
<dbReference type="EMBL" id="SMGR01000001">
    <property type="protein sequence ID" value="TCL09984.1"/>
    <property type="molecule type" value="Genomic_DNA"/>
</dbReference>
<reference evidence="2 3" key="1">
    <citation type="submission" date="2019-03" db="EMBL/GenBank/DDBJ databases">
        <title>Genomic Encyclopedia of Archaeal and Bacterial Type Strains, Phase II (KMG-II): from individual species to whole genera.</title>
        <authorList>
            <person name="Goeker M."/>
        </authorList>
    </citation>
    <scope>NUCLEOTIDE SEQUENCE [LARGE SCALE GENOMIC DNA]</scope>
    <source>
        <strain evidence="2 3">DSM 26433</strain>
    </source>
</reference>
<dbReference type="AlphaFoldDB" id="A0A4R1NNS8"/>
<evidence type="ECO:0000256" key="1">
    <source>
        <dbReference type="SAM" id="SignalP"/>
    </source>
</evidence>
<evidence type="ECO:0000313" key="2">
    <source>
        <dbReference type="EMBL" id="TCL09984.1"/>
    </source>
</evidence>
<proteinExistence type="predicted"/>
<protein>
    <submittedName>
        <fullName evidence="2">Uncharacterized protein</fullName>
    </submittedName>
</protein>
<accession>A0A4R1NNS8</accession>
<keyword evidence="3" id="KW-1185">Reference proteome</keyword>
<feature type="chain" id="PRO_5020354613" evidence="1">
    <location>
        <begin position="24"/>
        <end position="196"/>
    </location>
</feature>
<feature type="signal peptide" evidence="1">
    <location>
        <begin position="1"/>
        <end position="23"/>
    </location>
</feature>
<evidence type="ECO:0000313" key="3">
    <source>
        <dbReference type="Proteomes" id="UP000295673"/>
    </source>
</evidence>
<name>A0A4R1NNS8_9RHOB</name>